<gene>
    <name evidence="1" type="ORF">SETTUDRAFT_184884</name>
</gene>
<accession>R0KCH0</accession>
<proteinExistence type="predicted"/>
<reference evidence="1 2" key="2">
    <citation type="journal article" date="2013" name="PLoS Genet.">
        <title>Comparative genome structure, secondary metabolite, and effector coding capacity across Cochliobolus pathogens.</title>
        <authorList>
            <person name="Condon B.J."/>
            <person name="Leng Y."/>
            <person name="Wu D."/>
            <person name="Bushley K.E."/>
            <person name="Ohm R.A."/>
            <person name="Otillar R."/>
            <person name="Martin J."/>
            <person name="Schackwitz W."/>
            <person name="Grimwood J."/>
            <person name="MohdZainudin N."/>
            <person name="Xue C."/>
            <person name="Wang R."/>
            <person name="Manning V.A."/>
            <person name="Dhillon B."/>
            <person name="Tu Z.J."/>
            <person name="Steffenson B.J."/>
            <person name="Salamov A."/>
            <person name="Sun H."/>
            <person name="Lowry S."/>
            <person name="LaButti K."/>
            <person name="Han J."/>
            <person name="Copeland A."/>
            <person name="Lindquist E."/>
            <person name="Barry K."/>
            <person name="Schmutz J."/>
            <person name="Baker S.E."/>
            <person name="Ciuffetti L.M."/>
            <person name="Grigoriev I.V."/>
            <person name="Zhong S."/>
            <person name="Turgeon B.G."/>
        </authorList>
    </citation>
    <scope>NUCLEOTIDE SEQUENCE [LARGE SCALE GENOMIC DNA]</scope>
    <source>
        <strain evidence="2">28A</strain>
    </source>
</reference>
<reference evidence="1 2" key="1">
    <citation type="journal article" date="2012" name="PLoS Pathog.">
        <title>Diverse lifestyles and strategies of plant pathogenesis encoded in the genomes of eighteen Dothideomycetes fungi.</title>
        <authorList>
            <person name="Ohm R.A."/>
            <person name="Feau N."/>
            <person name="Henrissat B."/>
            <person name="Schoch C.L."/>
            <person name="Horwitz B.A."/>
            <person name="Barry K.W."/>
            <person name="Condon B.J."/>
            <person name="Copeland A.C."/>
            <person name="Dhillon B."/>
            <person name="Glaser F."/>
            <person name="Hesse C.N."/>
            <person name="Kosti I."/>
            <person name="LaButti K."/>
            <person name="Lindquist E.A."/>
            <person name="Lucas S."/>
            <person name="Salamov A.A."/>
            <person name="Bradshaw R.E."/>
            <person name="Ciuffetti L."/>
            <person name="Hamelin R.C."/>
            <person name="Kema G.H.J."/>
            <person name="Lawrence C."/>
            <person name="Scott J.A."/>
            <person name="Spatafora J.W."/>
            <person name="Turgeon B.G."/>
            <person name="de Wit P.J.G.M."/>
            <person name="Zhong S."/>
            <person name="Goodwin S.B."/>
            <person name="Grigoriev I.V."/>
        </authorList>
    </citation>
    <scope>NUCLEOTIDE SEQUENCE [LARGE SCALE GENOMIC DNA]</scope>
    <source>
        <strain evidence="2">28A</strain>
    </source>
</reference>
<dbReference type="OrthoDB" id="4525715at2759"/>
<evidence type="ECO:0000313" key="1">
    <source>
        <dbReference type="EMBL" id="EOA85907.1"/>
    </source>
</evidence>
<evidence type="ECO:0000313" key="2">
    <source>
        <dbReference type="Proteomes" id="UP000016935"/>
    </source>
</evidence>
<organism evidence="1 2">
    <name type="scientific">Exserohilum turcicum (strain 28A)</name>
    <name type="common">Northern leaf blight fungus</name>
    <name type="synonym">Setosphaeria turcica</name>
    <dbReference type="NCBI Taxonomy" id="671987"/>
    <lineage>
        <taxon>Eukaryota</taxon>
        <taxon>Fungi</taxon>
        <taxon>Dikarya</taxon>
        <taxon>Ascomycota</taxon>
        <taxon>Pezizomycotina</taxon>
        <taxon>Dothideomycetes</taxon>
        <taxon>Pleosporomycetidae</taxon>
        <taxon>Pleosporales</taxon>
        <taxon>Pleosporineae</taxon>
        <taxon>Pleosporaceae</taxon>
        <taxon>Exserohilum</taxon>
    </lineage>
</organism>
<name>R0KCH0_EXST2</name>
<dbReference type="Proteomes" id="UP000016935">
    <property type="component" value="Unassembled WGS sequence"/>
</dbReference>
<dbReference type="EMBL" id="KB908626">
    <property type="protein sequence ID" value="EOA85907.1"/>
    <property type="molecule type" value="Genomic_DNA"/>
</dbReference>
<keyword evidence="2" id="KW-1185">Reference proteome</keyword>
<dbReference type="HOGENOM" id="CLU_1355401_0_0_1"/>
<dbReference type="RefSeq" id="XP_008026476.1">
    <property type="nucleotide sequence ID" value="XM_008028285.1"/>
</dbReference>
<dbReference type="GeneID" id="19402062"/>
<sequence length="202" mass="23580">MSRHHYLWWLWDPLLEFLKPSRSKDCKLNFTPTRKNNDALSYNITIRLWTNTKGPNIELTATYGGQFNERRIFNAPISTFSFPKKGFRSIITPVLAVDRTQYEDEGCYEDMWEYLMPRRDSVWCRAMRIHQDDEEKVIRAFAGSCRASDDRFSILDAQELQCQNLVRRFPSGARGFCAQNGLVGKTGGPYSKRLYFAPDIKD</sequence>
<dbReference type="AlphaFoldDB" id="R0KCH0"/>
<protein>
    <submittedName>
        <fullName evidence="1">Uncharacterized protein</fullName>
    </submittedName>
</protein>